<dbReference type="SUPFAM" id="SSF55729">
    <property type="entry name" value="Acyl-CoA N-acyltransferases (Nat)"/>
    <property type="match status" value="1"/>
</dbReference>
<dbReference type="PANTHER" id="PTHR10545">
    <property type="entry name" value="DIAMINE N-ACETYLTRANSFERASE"/>
    <property type="match status" value="1"/>
</dbReference>
<dbReference type="InterPro" id="IPR051016">
    <property type="entry name" value="Diverse_Substrate_AcTransf"/>
</dbReference>
<keyword evidence="3" id="KW-0012">Acyltransferase</keyword>
<dbReference type="OrthoDB" id="1737635at2759"/>
<accession>A0A5N6KP87</accession>
<evidence type="ECO:0000313" key="5">
    <source>
        <dbReference type="EMBL" id="KAB8337098.1"/>
    </source>
</evidence>
<dbReference type="GO" id="GO:0008080">
    <property type="term" value="F:N-acetyltransferase activity"/>
    <property type="evidence" value="ECO:0007669"/>
    <property type="project" value="TreeGrafter"/>
</dbReference>
<evidence type="ECO:0000313" key="6">
    <source>
        <dbReference type="Proteomes" id="UP000327013"/>
    </source>
</evidence>
<proteinExistence type="inferred from homology"/>
<evidence type="ECO:0000256" key="2">
    <source>
        <dbReference type="ARBA" id="ARBA00022679"/>
    </source>
</evidence>
<name>A0A5N6KP87_9ROSI</name>
<dbReference type="InterPro" id="IPR000182">
    <property type="entry name" value="GNAT_dom"/>
</dbReference>
<dbReference type="FunFam" id="3.40.630.30:FF:000064">
    <property type="entry name" value="GNAT family acetyltransferase"/>
    <property type="match status" value="1"/>
</dbReference>
<keyword evidence="6" id="KW-1185">Reference proteome</keyword>
<dbReference type="InterPro" id="IPR016181">
    <property type="entry name" value="Acyl_CoA_acyltransferase"/>
</dbReference>
<dbReference type="PROSITE" id="PS51186">
    <property type="entry name" value="GNAT"/>
    <property type="match status" value="1"/>
</dbReference>
<dbReference type="PANTHER" id="PTHR10545:SF29">
    <property type="entry name" value="GH14572P-RELATED"/>
    <property type="match status" value="1"/>
</dbReference>
<feature type="domain" description="N-acetyltransferase" evidence="4">
    <location>
        <begin position="7"/>
        <end position="175"/>
    </location>
</feature>
<evidence type="ECO:0000256" key="1">
    <source>
        <dbReference type="ARBA" id="ARBA00008694"/>
    </source>
</evidence>
<evidence type="ECO:0000256" key="3">
    <source>
        <dbReference type="ARBA" id="ARBA00023315"/>
    </source>
</evidence>
<dbReference type="AlphaFoldDB" id="A0A5N6KP87"/>
<dbReference type="Proteomes" id="UP000327013">
    <property type="component" value="Unassembled WGS sequence"/>
</dbReference>
<sequence length="177" mass="19833">MTDNSQHVIRLARQEAMIQELACFEEASDSCHATVESLTKSLTFEPSDTTPNPTPGFAKTFLATIPASTSTSGKEEIAGMGLFFYNYSTWKASPGVYLEDLFVRPQYRRQGIATILLRRLAKEAYDVSGGVGRLEWNCLKWNENALKFYAEVGGERQDEWVGIRVDGERLRKLAGLE</sequence>
<dbReference type="Gene3D" id="3.40.630.30">
    <property type="match status" value="1"/>
</dbReference>
<comment type="caution">
    <text evidence="5">The sequence shown here is derived from an EMBL/GenBank/DDBJ whole genome shotgun (WGS) entry which is preliminary data.</text>
</comment>
<keyword evidence="2" id="KW-0808">Transferase</keyword>
<reference evidence="5 6" key="1">
    <citation type="submission" date="2019-06" db="EMBL/GenBank/DDBJ databases">
        <title>A chromosomal-level reference genome of Carpinus fangiana (Coryloideae, Betulaceae).</title>
        <authorList>
            <person name="Yang X."/>
            <person name="Wang Z."/>
            <person name="Zhang L."/>
            <person name="Hao G."/>
            <person name="Liu J."/>
            <person name="Yang Y."/>
        </authorList>
    </citation>
    <scope>NUCLEOTIDE SEQUENCE [LARGE SCALE GENOMIC DNA]</scope>
    <source>
        <strain evidence="5">Cfa_2016G</strain>
        <tissue evidence="5">Leaf</tissue>
    </source>
</reference>
<dbReference type="EMBL" id="VIBQ01000009">
    <property type="protein sequence ID" value="KAB8337098.1"/>
    <property type="molecule type" value="Genomic_DNA"/>
</dbReference>
<comment type="similarity">
    <text evidence="1">Belongs to the acetyltransferase family.</text>
</comment>
<organism evidence="5 6">
    <name type="scientific">Carpinus fangiana</name>
    <dbReference type="NCBI Taxonomy" id="176857"/>
    <lineage>
        <taxon>Eukaryota</taxon>
        <taxon>Viridiplantae</taxon>
        <taxon>Streptophyta</taxon>
        <taxon>Embryophyta</taxon>
        <taxon>Tracheophyta</taxon>
        <taxon>Spermatophyta</taxon>
        <taxon>Magnoliopsida</taxon>
        <taxon>eudicotyledons</taxon>
        <taxon>Gunneridae</taxon>
        <taxon>Pentapetalae</taxon>
        <taxon>rosids</taxon>
        <taxon>fabids</taxon>
        <taxon>Fagales</taxon>
        <taxon>Betulaceae</taxon>
        <taxon>Carpinus</taxon>
    </lineage>
</organism>
<dbReference type="Pfam" id="PF00583">
    <property type="entry name" value="Acetyltransf_1"/>
    <property type="match status" value="1"/>
</dbReference>
<protein>
    <recommendedName>
        <fullName evidence="4">N-acetyltransferase domain-containing protein</fullName>
    </recommendedName>
</protein>
<gene>
    <name evidence="5" type="ORF">FH972_021402</name>
</gene>
<evidence type="ECO:0000259" key="4">
    <source>
        <dbReference type="PROSITE" id="PS51186"/>
    </source>
</evidence>
<dbReference type="CDD" id="cd04301">
    <property type="entry name" value="NAT_SF"/>
    <property type="match status" value="1"/>
</dbReference>